<comment type="subcellular location">
    <subcellularLocation>
        <location evidence="1">Cell membrane</location>
        <topology evidence="1">Multi-pass membrane protein</topology>
    </subcellularLocation>
</comment>
<dbReference type="GO" id="GO:0008360">
    <property type="term" value="P:regulation of cell shape"/>
    <property type="evidence" value="ECO:0007669"/>
    <property type="project" value="UniProtKB-KW"/>
</dbReference>
<feature type="transmembrane region" description="Helical" evidence="8">
    <location>
        <begin position="34"/>
        <end position="51"/>
    </location>
</feature>
<keyword evidence="7 8" id="KW-0472">Membrane</keyword>
<keyword evidence="3" id="KW-1003">Cell membrane</keyword>
<comment type="caution">
    <text evidence="9">The sequence shown here is derived from an EMBL/GenBank/DDBJ whole genome shotgun (WGS) entry which is preliminary data.</text>
</comment>
<dbReference type="GO" id="GO:0005886">
    <property type="term" value="C:plasma membrane"/>
    <property type="evidence" value="ECO:0007669"/>
    <property type="project" value="UniProtKB-SubCell"/>
</dbReference>
<protein>
    <submittedName>
        <fullName evidence="9">Rod shape-determining protein MreD</fullName>
    </submittedName>
</protein>
<evidence type="ECO:0000256" key="2">
    <source>
        <dbReference type="ARBA" id="ARBA00007776"/>
    </source>
</evidence>
<evidence type="ECO:0000256" key="1">
    <source>
        <dbReference type="ARBA" id="ARBA00004651"/>
    </source>
</evidence>
<evidence type="ECO:0000256" key="4">
    <source>
        <dbReference type="ARBA" id="ARBA00022692"/>
    </source>
</evidence>
<dbReference type="NCBIfam" id="TIGR03426">
    <property type="entry name" value="shape_MreD"/>
    <property type="match status" value="1"/>
</dbReference>
<comment type="similarity">
    <text evidence="2">Belongs to the MreD family.</text>
</comment>
<feature type="transmembrane region" description="Helical" evidence="8">
    <location>
        <begin position="140"/>
        <end position="158"/>
    </location>
</feature>
<evidence type="ECO:0000256" key="6">
    <source>
        <dbReference type="ARBA" id="ARBA00022989"/>
    </source>
</evidence>
<sequence length="175" mass="20713">MKRFLLACIIFLGFLLESIFVEFLPSERFGIDRIFVPHFMIVLIMLISFFYNRNKAIIYALFFGLLFDIIYTNIIGVYLFTFPLIVYLISLFMKVLHTNLLVVFFVVLFGIVLLEMSVFGILYLVNVAHMDWQRFVLDRLYPTLVLNGFFLILVYYPMKKFLLKKLISKETDKLA</sequence>
<evidence type="ECO:0000256" key="3">
    <source>
        <dbReference type="ARBA" id="ARBA00022475"/>
    </source>
</evidence>
<accession>A0A8J8GGZ9</accession>
<evidence type="ECO:0000313" key="9">
    <source>
        <dbReference type="EMBL" id="NSL51616.1"/>
    </source>
</evidence>
<organism evidence="9 10">
    <name type="scientific">Calidifontibacillus erzurumensis</name>
    <dbReference type="NCBI Taxonomy" id="2741433"/>
    <lineage>
        <taxon>Bacteria</taxon>
        <taxon>Bacillati</taxon>
        <taxon>Bacillota</taxon>
        <taxon>Bacilli</taxon>
        <taxon>Bacillales</taxon>
        <taxon>Bacillaceae</taxon>
        <taxon>Calidifontibacillus/Schinkia group</taxon>
        <taxon>Calidifontibacillus</taxon>
    </lineage>
</organism>
<keyword evidence="4 8" id="KW-0812">Transmembrane</keyword>
<dbReference type="AlphaFoldDB" id="A0A8J8GGZ9"/>
<proteinExistence type="inferred from homology"/>
<reference evidence="9" key="1">
    <citation type="submission" date="2020-06" db="EMBL/GenBank/DDBJ databases">
        <title>A novel thermopfilic bacterium from Erzurum, Turkey.</title>
        <authorList>
            <person name="Adiguzel A."/>
            <person name="Ay H."/>
            <person name="Baltaci M.O."/>
        </authorList>
    </citation>
    <scope>NUCLEOTIDE SEQUENCE</scope>
    <source>
        <strain evidence="9">P2</strain>
    </source>
</reference>
<dbReference type="Proteomes" id="UP000625804">
    <property type="component" value="Unassembled WGS sequence"/>
</dbReference>
<name>A0A8J8GGZ9_9BACI</name>
<feature type="transmembrane region" description="Helical" evidence="8">
    <location>
        <begin position="58"/>
        <end position="89"/>
    </location>
</feature>
<gene>
    <name evidence="9" type="primary">mreD</name>
    <name evidence="9" type="ORF">HR057_07510</name>
</gene>
<evidence type="ECO:0000313" key="10">
    <source>
        <dbReference type="Proteomes" id="UP000625804"/>
    </source>
</evidence>
<evidence type="ECO:0000256" key="5">
    <source>
        <dbReference type="ARBA" id="ARBA00022960"/>
    </source>
</evidence>
<evidence type="ECO:0000256" key="7">
    <source>
        <dbReference type="ARBA" id="ARBA00023136"/>
    </source>
</evidence>
<dbReference type="RefSeq" id="WP_173730822.1">
    <property type="nucleotide sequence ID" value="NZ_JABTTE010000007.1"/>
</dbReference>
<dbReference type="EMBL" id="JABTTE010000007">
    <property type="protein sequence ID" value="NSL51616.1"/>
    <property type="molecule type" value="Genomic_DNA"/>
</dbReference>
<keyword evidence="5" id="KW-0133">Cell shape</keyword>
<keyword evidence="10" id="KW-1185">Reference proteome</keyword>
<keyword evidence="6 8" id="KW-1133">Transmembrane helix</keyword>
<dbReference type="Pfam" id="PF04093">
    <property type="entry name" value="MreD"/>
    <property type="match status" value="1"/>
</dbReference>
<evidence type="ECO:0000256" key="8">
    <source>
        <dbReference type="SAM" id="Phobius"/>
    </source>
</evidence>
<feature type="transmembrane region" description="Helical" evidence="8">
    <location>
        <begin position="101"/>
        <end position="128"/>
    </location>
</feature>
<dbReference type="InterPro" id="IPR007227">
    <property type="entry name" value="Cell_shape_determining_MreD"/>
</dbReference>